<feature type="region of interest" description="Disordered" evidence="1">
    <location>
        <begin position="1"/>
        <end position="31"/>
    </location>
</feature>
<sequence>MAEESRTRSRSPHATAEQGKGRCTARPSVQPEEVLHRNPAHQGRAPLCATDVISLIERLGDGPVGEQEAFFSALPNALRRLDAGITRAHEVRFDEECEGMPCVDEHRRATKTCTELRKRAMCVDAARAMLCHGPEKASRCAKYFHAFRSIELQRHYALDCTQTDFRFEAMLFTSDRKEICCSFALYEESDGLERLPGEGWSVRLDIDGRKVSCGSGCGQDIASAKPFCETAADLLREKLGIQNDCSVADIQGFLEQLIHSAGVPCELDGSWLDLVRDS</sequence>
<dbReference type="EMBL" id="HBEG01028459">
    <property type="protein sequence ID" value="CAD8365291.1"/>
    <property type="molecule type" value="Transcribed_RNA"/>
</dbReference>
<name>A0A7S0AJK5_9DINO</name>
<dbReference type="AlphaFoldDB" id="A0A7S0AJK5"/>
<evidence type="ECO:0000313" key="2">
    <source>
        <dbReference type="EMBL" id="CAD8365291.1"/>
    </source>
</evidence>
<organism evidence="2">
    <name type="scientific">Pyrodinium bahamense</name>
    <dbReference type="NCBI Taxonomy" id="73915"/>
    <lineage>
        <taxon>Eukaryota</taxon>
        <taxon>Sar</taxon>
        <taxon>Alveolata</taxon>
        <taxon>Dinophyceae</taxon>
        <taxon>Gonyaulacales</taxon>
        <taxon>Pyrocystaceae</taxon>
        <taxon>Pyrodinium</taxon>
    </lineage>
</organism>
<evidence type="ECO:0000256" key="1">
    <source>
        <dbReference type="SAM" id="MobiDB-lite"/>
    </source>
</evidence>
<accession>A0A7S0AJK5</accession>
<protein>
    <submittedName>
        <fullName evidence="2">Uncharacterized protein</fullName>
    </submittedName>
</protein>
<proteinExistence type="predicted"/>
<gene>
    <name evidence="2" type="ORF">PBAH0796_LOCUS17308</name>
</gene>
<reference evidence="2" key="1">
    <citation type="submission" date="2021-01" db="EMBL/GenBank/DDBJ databases">
        <authorList>
            <person name="Corre E."/>
            <person name="Pelletier E."/>
            <person name="Niang G."/>
            <person name="Scheremetjew M."/>
            <person name="Finn R."/>
            <person name="Kale V."/>
            <person name="Holt S."/>
            <person name="Cochrane G."/>
            <person name="Meng A."/>
            <person name="Brown T."/>
            <person name="Cohen L."/>
        </authorList>
    </citation>
    <scope>NUCLEOTIDE SEQUENCE</scope>
    <source>
        <strain evidence="2">Pbaha01</strain>
    </source>
</reference>